<keyword evidence="3" id="KW-1185">Reference proteome</keyword>
<proteinExistence type="predicted"/>
<gene>
    <name evidence="2" type="ORF">NDU88_007357</name>
</gene>
<dbReference type="Proteomes" id="UP001066276">
    <property type="component" value="Chromosome 6"/>
</dbReference>
<name>A0AAV7QRM1_PLEWA</name>
<feature type="region of interest" description="Disordered" evidence="1">
    <location>
        <begin position="1"/>
        <end position="26"/>
    </location>
</feature>
<accession>A0AAV7QRM1</accession>
<dbReference type="EMBL" id="JANPWB010000010">
    <property type="protein sequence ID" value="KAJ1141020.1"/>
    <property type="molecule type" value="Genomic_DNA"/>
</dbReference>
<sequence>MHALKTADWPSYSPGKPNALSEPGASAAISPNLARGGAAAARWLRAPSGAPPETKPLWGDLVPLYGDRVLPVLKLLLAAKYAWENYIFIYWGSTG</sequence>
<evidence type="ECO:0000313" key="2">
    <source>
        <dbReference type="EMBL" id="KAJ1141020.1"/>
    </source>
</evidence>
<evidence type="ECO:0000313" key="3">
    <source>
        <dbReference type="Proteomes" id="UP001066276"/>
    </source>
</evidence>
<evidence type="ECO:0000256" key="1">
    <source>
        <dbReference type="SAM" id="MobiDB-lite"/>
    </source>
</evidence>
<dbReference type="AlphaFoldDB" id="A0AAV7QRM1"/>
<protein>
    <submittedName>
        <fullName evidence="2">Uncharacterized protein</fullName>
    </submittedName>
</protein>
<comment type="caution">
    <text evidence="2">The sequence shown here is derived from an EMBL/GenBank/DDBJ whole genome shotgun (WGS) entry which is preliminary data.</text>
</comment>
<organism evidence="2 3">
    <name type="scientific">Pleurodeles waltl</name>
    <name type="common">Iberian ribbed newt</name>
    <dbReference type="NCBI Taxonomy" id="8319"/>
    <lineage>
        <taxon>Eukaryota</taxon>
        <taxon>Metazoa</taxon>
        <taxon>Chordata</taxon>
        <taxon>Craniata</taxon>
        <taxon>Vertebrata</taxon>
        <taxon>Euteleostomi</taxon>
        <taxon>Amphibia</taxon>
        <taxon>Batrachia</taxon>
        <taxon>Caudata</taxon>
        <taxon>Salamandroidea</taxon>
        <taxon>Salamandridae</taxon>
        <taxon>Pleurodelinae</taxon>
        <taxon>Pleurodeles</taxon>
    </lineage>
</organism>
<reference evidence="2" key="1">
    <citation type="journal article" date="2022" name="bioRxiv">
        <title>Sequencing and chromosome-scale assembly of the giantPleurodeles waltlgenome.</title>
        <authorList>
            <person name="Brown T."/>
            <person name="Elewa A."/>
            <person name="Iarovenko S."/>
            <person name="Subramanian E."/>
            <person name="Araus A.J."/>
            <person name="Petzold A."/>
            <person name="Susuki M."/>
            <person name="Suzuki K.-i.T."/>
            <person name="Hayashi T."/>
            <person name="Toyoda A."/>
            <person name="Oliveira C."/>
            <person name="Osipova E."/>
            <person name="Leigh N.D."/>
            <person name="Simon A."/>
            <person name="Yun M.H."/>
        </authorList>
    </citation>
    <scope>NUCLEOTIDE SEQUENCE</scope>
    <source>
        <strain evidence="2">20211129_DDA</strain>
        <tissue evidence="2">Liver</tissue>
    </source>
</reference>